<gene>
    <name evidence="2" type="ORF">BO85DRAFT_523869</name>
</gene>
<feature type="signal peptide" evidence="1">
    <location>
        <begin position="1"/>
        <end position="18"/>
    </location>
</feature>
<keyword evidence="1" id="KW-0732">Signal</keyword>
<sequence>MKFSTVLLTLGAASGAFAYGCTEGLIYCGTSLIKKGDYYEDIVASLERSDQPTTSDFILYSRFICTADEDFLVWVDKCADGACKDNGSGHDDTCGY</sequence>
<evidence type="ECO:0000313" key="2">
    <source>
        <dbReference type="EMBL" id="RAH53034.1"/>
    </source>
</evidence>
<reference evidence="2 3" key="1">
    <citation type="submission" date="2018-02" db="EMBL/GenBank/DDBJ databases">
        <title>The genomes of Aspergillus section Nigri reveals drivers in fungal speciation.</title>
        <authorList>
            <consortium name="DOE Joint Genome Institute"/>
            <person name="Vesth T.C."/>
            <person name="Nybo J."/>
            <person name="Theobald S."/>
            <person name="Brandl J."/>
            <person name="Frisvad J.C."/>
            <person name="Nielsen K.F."/>
            <person name="Lyhne E.K."/>
            <person name="Kogle M.E."/>
            <person name="Kuo A."/>
            <person name="Riley R."/>
            <person name="Clum A."/>
            <person name="Nolan M."/>
            <person name="Lipzen A."/>
            <person name="Salamov A."/>
            <person name="Henrissat B."/>
            <person name="Wiebenga A."/>
            <person name="De vries R.P."/>
            <person name="Grigoriev I.V."/>
            <person name="Mortensen U.H."/>
            <person name="Andersen M.R."/>
            <person name="Baker S.E."/>
        </authorList>
    </citation>
    <scope>NUCLEOTIDE SEQUENCE [LARGE SCALE GENOMIC DNA]</scope>
    <source>
        <strain evidence="2 3">CBS 112811</strain>
    </source>
</reference>
<dbReference type="AlphaFoldDB" id="A0A8G1QSV1"/>
<dbReference type="GeneID" id="37168786"/>
<dbReference type="PROSITE" id="PS51257">
    <property type="entry name" value="PROKAR_LIPOPROTEIN"/>
    <property type="match status" value="1"/>
</dbReference>
<accession>A0A8G1QSV1</accession>
<keyword evidence="3" id="KW-1185">Reference proteome</keyword>
<protein>
    <submittedName>
        <fullName evidence="2">Uncharacterized protein</fullName>
    </submittedName>
</protein>
<proteinExistence type="predicted"/>
<feature type="chain" id="PRO_5034149438" evidence="1">
    <location>
        <begin position="19"/>
        <end position="96"/>
    </location>
</feature>
<dbReference type="RefSeq" id="XP_025510956.1">
    <property type="nucleotide sequence ID" value="XM_025665384.1"/>
</dbReference>
<name>A0A8G1QSV1_9EURO</name>
<evidence type="ECO:0000313" key="3">
    <source>
        <dbReference type="Proteomes" id="UP000249526"/>
    </source>
</evidence>
<dbReference type="EMBL" id="KZ825079">
    <property type="protein sequence ID" value="RAH53034.1"/>
    <property type="molecule type" value="Genomic_DNA"/>
</dbReference>
<dbReference type="Proteomes" id="UP000249526">
    <property type="component" value="Unassembled WGS sequence"/>
</dbReference>
<evidence type="ECO:0000256" key="1">
    <source>
        <dbReference type="SAM" id="SignalP"/>
    </source>
</evidence>
<organism evidence="2 3">
    <name type="scientific">Aspergillus piperis CBS 112811</name>
    <dbReference type="NCBI Taxonomy" id="1448313"/>
    <lineage>
        <taxon>Eukaryota</taxon>
        <taxon>Fungi</taxon>
        <taxon>Dikarya</taxon>
        <taxon>Ascomycota</taxon>
        <taxon>Pezizomycotina</taxon>
        <taxon>Eurotiomycetes</taxon>
        <taxon>Eurotiomycetidae</taxon>
        <taxon>Eurotiales</taxon>
        <taxon>Aspergillaceae</taxon>
        <taxon>Aspergillus</taxon>
        <taxon>Aspergillus subgen. Circumdati</taxon>
    </lineage>
</organism>